<comment type="caution">
    <text evidence="1">The sequence shown here is derived from an EMBL/GenBank/DDBJ whole genome shotgun (WGS) entry which is preliminary data.</text>
</comment>
<reference evidence="1" key="2">
    <citation type="submission" date="2020-06" db="EMBL/GenBank/DDBJ databases">
        <title>Helianthus annuus Genome sequencing and assembly Release 2.</title>
        <authorList>
            <person name="Gouzy J."/>
            <person name="Langlade N."/>
            <person name="Munos S."/>
        </authorList>
    </citation>
    <scope>NUCLEOTIDE SEQUENCE</scope>
    <source>
        <tissue evidence="1">Leaves</tissue>
    </source>
</reference>
<proteinExistence type="predicted"/>
<dbReference type="Gramene" id="mRNA:HanXRQr2_Chr10g0455331">
    <property type="protein sequence ID" value="CDS:HanXRQr2_Chr10g0455331.1"/>
    <property type="gene ID" value="HanXRQr2_Chr10g0455331"/>
</dbReference>
<dbReference type="EMBL" id="MNCJ02000325">
    <property type="protein sequence ID" value="KAF5787660.1"/>
    <property type="molecule type" value="Genomic_DNA"/>
</dbReference>
<accession>A0A9K3I0B9</accession>
<organism evidence="1 2">
    <name type="scientific">Helianthus annuus</name>
    <name type="common">Common sunflower</name>
    <dbReference type="NCBI Taxonomy" id="4232"/>
    <lineage>
        <taxon>Eukaryota</taxon>
        <taxon>Viridiplantae</taxon>
        <taxon>Streptophyta</taxon>
        <taxon>Embryophyta</taxon>
        <taxon>Tracheophyta</taxon>
        <taxon>Spermatophyta</taxon>
        <taxon>Magnoliopsida</taxon>
        <taxon>eudicotyledons</taxon>
        <taxon>Gunneridae</taxon>
        <taxon>Pentapetalae</taxon>
        <taxon>asterids</taxon>
        <taxon>campanulids</taxon>
        <taxon>Asterales</taxon>
        <taxon>Asteraceae</taxon>
        <taxon>Asteroideae</taxon>
        <taxon>Heliantheae alliance</taxon>
        <taxon>Heliantheae</taxon>
        <taxon>Helianthus</taxon>
    </lineage>
</organism>
<dbReference type="AlphaFoldDB" id="A0A9K3I0B9"/>
<keyword evidence="2" id="KW-1185">Reference proteome</keyword>
<reference evidence="1" key="1">
    <citation type="journal article" date="2017" name="Nature">
        <title>The sunflower genome provides insights into oil metabolism, flowering and Asterid evolution.</title>
        <authorList>
            <person name="Badouin H."/>
            <person name="Gouzy J."/>
            <person name="Grassa C.J."/>
            <person name="Murat F."/>
            <person name="Staton S.E."/>
            <person name="Cottret L."/>
            <person name="Lelandais-Briere C."/>
            <person name="Owens G.L."/>
            <person name="Carrere S."/>
            <person name="Mayjonade B."/>
            <person name="Legrand L."/>
            <person name="Gill N."/>
            <person name="Kane N.C."/>
            <person name="Bowers J.E."/>
            <person name="Hubner S."/>
            <person name="Bellec A."/>
            <person name="Berard A."/>
            <person name="Berges H."/>
            <person name="Blanchet N."/>
            <person name="Boniface M.C."/>
            <person name="Brunel D."/>
            <person name="Catrice O."/>
            <person name="Chaidir N."/>
            <person name="Claudel C."/>
            <person name="Donnadieu C."/>
            <person name="Faraut T."/>
            <person name="Fievet G."/>
            <person name="Helmstetter N."/>
            <person name="King M."/>
            <person name="Knapp S.J."/>
            <person name="Lai Z."/>
            <person name="Le Paslier M.C."/>
            <person name="Lippi Y."/>
            <person name="Lorenzon L."/>
            <person name="Mandel J.R."/>
            <person name="Marage G."/>
            <person name="Marchand G."/>
            <person name="Marquand E."/>
            <person name="Bret-Mestries E."/>
            <person name="Morien E."/>
            <person name="Nambeesan S."/>
            <person name="Nguyen T."/>
            <person name="Pegot-Espagnet P."/>
            <person name="Pouilly N."/>
            <person name="Raftis F."/>
            <person name="Sallet E."/>
            <person name="Schiex T."/>
            <person name="Thomas J."/>
            <person name="Vandecasteele C."/>
            <person name="Vares D."/>
            <person name="Vear F."/>
            <person name="Vautrin S."/>
            <person name="Crespi M."/>
            <person name="Mangin B."/>
            <person name="Burke J.M."/>
            <person name="Salse J."/>
            <person name="Munos S."/>
            <person name="Vincourt P."/>
            <person name="Rieseberg L.H."/>
            <person name="Langlade N.B."/>
        </authorList>
    </citation>
    <scope>NUCLEOTIDE SEQUENCE</scope>
    <source>
        <tissue evidence="1">Leaves</tissue>
    </source>
</reference>
<sequence>MFFVNFKTLYSDHIYEKLKDALTICSLGQTESHLKGEHVKQTYNESKVIGVKSQYGTYAIYFIYPHCWEFATKFDKGRPNTLQSQTLAFYTLHFFVVEGFQEKRNCTSHVTQI</sequence>
<dbReference type="Proteomes" id="UP000215914">
    <property type="component" value="Unassembled WGS sequence"/>
</dbReference>
<evidence type="ECO:0000313" key="1">
    <source>
        <dbReference type="EMBL" id="KAF5787660.1"/>
    </source>
</evidence>
<protein>
    <submittedName>
        <fullName evidence="1">Uncharacterized protein</fullName>
    </submittedName>
</protein>
<evidence type="ECO:0000313" key="2">
    <source>
        <dbReference type="Proteomes" id="UP000215914"/>
    </source>
</evidence>
<gene>
    <name evidence="1" type="ORF">HanXRQr2_Chr10g0455331</name>
</gene>
<name>A0A9K3I0B9_HELAN</name>